<dbReference type="Pfam" id="PF00271">
    <property type="entry name" value="Helicase_C"/>
    <property type="match status" value="1"/>
</dbReference>
<dbReference type="SUPFAM" id="SSF50249">
    <property type="entry name" value="Nucleic acid-binding proteins"/>
    <property type="match status" value="1"/>
</dbReference>
<sequence>MTTPIQYLKGVGPQKAALLAKLNITTIGELLEHYPRRYEDRTQFRQIFEVMDGQVETFCGIVTAVNEVKPRRGLIITKVRVQDHSGEAELVWFNQPYVKRMFKAGLEIIVSGKVERRFRSIQIANPEVEFLSPNDTTLHTGRIVPIYPSSENINQQFLRTLIKQALDNEPEMNENLPQDIIQQYRLIDRTAAIKNIHFPDSMEALAAARRRLVFEELYYLQSGLLFLKKKHQQSGSGIKHGPDGAQLAAAQKCLPFSLTADQQQAFREIAHDMEDVTPMQRLLQGDVGSGKTVVAALALVKTVENGYQGAMMAPTEILAEQHFHTLSRMLAPLGIRIAQLTGSLTKRVRKEVLDRLSKGLVDIIIGTHALIQEDVVFQHLGLVITDEQHRFGVNQRALLQAKGNMPDVLVMTATPIPRTMALTVYGDLDVSLIRQMPPGRKAIKTYTASPELHERVYNFVLREVQAGRQAYVVCPLVEESAKLEAQSATQLYEQLQTTIFNNVPCGLVHGRLKPQEKDQVMQAFYQADIKVLVATTVIEVGVNVPNATVMVIEGADRFGLAQLHQLRGRIGRGEHQSYCILLSDSKNPETKERLDIMTQTSDGFVLAEKDLLLRGPGQFFGSRQHGLPDLKIADIVKDIEVLLEARKAAMQSVEIPEHVMLLRSGLTARFGEKFRLMFCN</sequence>
<comment type="catalytic activity">
    <reaction evidence="14 15">
        <text>ATP + H2O = ADP + phosphate + H(+)</text>
        <dbReference type="Rhea" id="RHEA:13065"/>
        <dbReference type="ChEBI" id="CHEBI:15377"/>
        <dbReference type="ChEBI" id="CHEBI:15378"/>
        <dbReference type="ChEBI" id="CHEBI:30616"/>
        <dbReference type="ChEBI" id="CHEBI:43474"/>
        <dbReference type="ChEBI" id="CHEBI:456216"/>
        <dbReference type="EC" id="5.6.2.4"/>
    </reaction>
</comment>
<dbReference type="SUPFAM" id="SSF52540">
    <property type="entry name" value="P-loop containing nucleoside triphosphate hydrolases"/>
    <property type="match status" value="2"/>
</dbReference>
<dbReference type="PANTHER" id="PTHR47964:SF1">
    <property type="entry name" value="ATP-DEPENDENT DNA HELICASE HOMOLOG RECG, CHLOROPLASTIC"/>
    <property type="match status" value="1"/>
</dbReference>
<dbReference type="NCBIfam" id="NF008165">
    <property type="entry name" value="PRK10917.1-3"/>
    <property type="match status" value="1"/>
</dbReference>
<dbReference type="SMART" id="SM00487">
    <property type="entry name" value="DEXDc"/>
    <property type="match status" value="1"/>
</dbReference>
<gene>
    <name evidence="18" type="ORF">EV210_12618</name>
</gene>
<dbReference type="InterPro" id="IPR045562">
    <property type="entry name" value="RecG_dom3_C"/>
</dbReference>
<dbReference type="SMART" id="SM00490">
    <property type="entry name" value="HELICc"/>
    <property type="match status" value="1"/>
</dbReference>
<evidence type="ECO:0000256" key="8">
    <source>
        <dbReference type="ARBA" id="ARBA00023125"/>
    </source>
</evidence>
<keyword evidence="11" id="KW-0413">Isomerase</keyword>
<dbReference type="CDD" id="cd04488">
    <property type="entry name" value="RecG_wedge_OBF"/>
    <property type="match status" value="1"/>
</dbReference>
<proteinExistence type="inferred from homology"/>
<evidence type="ECO:0000256" key="15">
    <source>
        <dbReference type="RuleBase" id="RU363016"/>
    </source>
</evidence>
<evidence type="ECO:0000259" key="16">
    <source>
        <dbReference type="PROSITE" id="PS51192"/>
    </source>
</evidence>
<evidence type="ECO:0000256" key="9">
    <source>
        <dbReference type="ARBA" id="ARBA00023172"/>
    </source>
</evidence>
<keyword evidence="19" id="KW-1185">Reference proteome</keyword>
<dbReference type="InterPro" id="IPR033454">
    <property type="entry name" value="RecG_wedge"/>
</dbReference>
<evidence type="ECO:0000256" key="13">
    <source>
        <dbReference type="ARBA" id="ARBA00034808"/>
    </source>
</evidence>
<dbReference type="InterPro" id="IPR047112">
    <property type="entry name" value="RecG/Mfd"/>
</dbReference>
<dbReference type="InterPro" id="IPR014001">
    <property type="entry name" value="Helicase_ATP-bd"/>
</dbReference>
<protein>
    <recommendedName>
        <fullName evidence="2 15">ATP-dependent DNA helicase RecG</fullName>
        <ecNumber evidence="13 15">5.6.2.4</ecNumber>
    </recommendedName>
</protein>
<dbReference type="GO" id="GO:0006310">
    <property type="term" value="P:DNA recombination"/>
    <property type="evidence" value="ECO:0007669"/>
    <property type="project" value="UniProtKB-UniRule"/>
</dbReference>
<dbReference type="Proteomes" id="UP000295063">
    <property type="component" value="Unassembled WGS sequence"/>
</dbReference>
<comment type="caution">
    <text evidence="18">The sequence shown here is derived from an EMBL/GenBank/DDBJ whole genome shotgun (WGS) entry which is preliminary data.</text>
</comment>
<dbReference type="PROSITE" id="PS51194">
    <property type="entry name" value="HELICASE_CTER"/>
    <property type="match status" value="1"/>
</dbReference>
<dbReference type="GO" id="GO:0003677">
    <property type="term" value="F:DNA binding"/>
    <property type="evidence" value="ECO:0007669"/>
    <property type="project" value="UniProtKB-KW"/>
</dbReference>
<name>A0A4R1PNC0_9FIRM</name>
<evidence type="ECO:0000256" key="1">
    <source>
        <dbReference type="ARBA" id="ARBA00007504"/>
    </source>
</evidence>
<evidence type="ECO:0000256" key="11">
    <source>
        <dbReference type="ARBA" id="ARBA00023235"/>
    </source>
</evidence>
<dbReference type="NCBIfam" id="TIGR00643">
    <property type="entry name" value="recG"/>
    <property type="match status" value="1"/>
</dbReference>
<evidence type="ECO:0000256" key="10">
    <source>
        <dbReference type="ARBA" id="ARBA00023204"/>
    </source>
</evidence>
<dbReference type="InterPro" id="IPR027417">
    <property type="entry name" value="P-loop_NTPase"/>
</dbReference>
<evidence type="ECO:0000259" key="17">
    <source>
        <dbReference type="PROSITE" id="PS51194"/>
    </source>
</evidence>
<accession>A0A4R1PNC0</accession>
<dbReference type="PROSITE" id="PS51192">
    <property type="entry name" value="HELICASE_ATP_BIND_1"/>
    <property type="match status" value="1"/>
</dbReference>
<dbReference type="EMBL" id="SLUI01000026">
    <property type="protein sequence ID" value="TCL31806.1"/>
    <property type="molecule type" value="Genomic_DNA"/>
</dbReference>
<evidence type="ECO:0000256" key="4">
    <source>
        <dbReference type="ARBA" id="ARBA00022763"/>
    </source>
</evidence>
<dbReference type="InterPro" id="IPR004609">
    <property type="entry name" value="ATP-dep_DNA_helicase_RecG"/>
</dbReference>
<evidence type="ECO:0000256" key="14">
    <source>
        <dbReference type="ARBA" id="ARBA00048988"/>
    </source>
</evidence>
<evidence type="ECO:0000256" key="12">
    <source>
        <dbReference type="ARBA" id="ARBA00034617"/>
    </source>
</evidence>
<organism evidence="18 19">
    <name type="scientific">Anaerospora hongkongensis</name>
    <dbReference type="NCBI Taxonomy" id="244830"/>
    <lineage>
        <taxon>Bacteria</taxon>
        <taxon>Bacillati</taxon>
        <taxon>Bacillota</taxon>
        <taxon>Negativicutes</taxon>
        <taxon>Selenomonadales</taxon>
        <taxon>Sporomusaceae</taxon>
        <taxon>Anaerospora</taxon>
    </lineage>
</organism>
<dbReference type="Pfam" id="PF00270">
    <property type="entry name" value="DEAD"/>
    <property type="match status" value="1"/>
</dbReference>
<keyword evidence="9 15" id="KW-0233">DNA recombination</keyword>
<dbReference type="PANTHER" id="PTHR47964">
    <property type="entry name" value="ATP-DEPENDENT DNA HELICASE HOMOLOG RECG, CHLOROPLASTIC"/>
    <property type="match status" value="1"/>
</dbReference>
<dbReference type="RefSeq" id="WP_132083694.1">
    <property type="nucleotide sequence ID" value="NZ_SLUI01000026.1"/>
</dbReference>
<keyword evidence="4 15" id="KW-0227">DNA damage</keyword>
<evidence type="ECO:0000313" key="19">
    <source>
        <dbReference type="Proteomes" id="UP000295063"/>
    </source>
</evidence>
<keyword evidence="10 15" id="KW-0234">DNA repair</keyword>
<evidence type="ECO:0000256" key="5">
    <source>
        <dbReference type="ARBA" id="ARBA00022801"/>
    </source>
</evidence>
<dbReference type="InterPro" id="IPR012340">
    <property type="entry name" value="NA-bd_OB-fold"/>
</dbReference>
<dbReference type="Gene3D" id="3.40.50.300">
    <property type="entry name" value="P-loop containing nucleotide triphosphate hydrolases"/>
    <property type="match status" value="2"/>
</dbReference>
<dbReference type="InterPro" id="IPR001650">
    <property type="entry name" value="Helicase_C-like"/>
</dbReference>
<evidence type="ECO:0000313" key="18">
    <source>
        <dbReference type="EMBL" id="TCL31806.1"/>
    </source>
</evidence>
<evidence type="ECO:0000256" key="3">
    <source>
        <dbReference type="ARBA" id="ARBA00022741"/>
    </source>
</evidence>
<keyword evidence="8" id="KW-0238">DNA-binding</keyword>
<dbReference type="GO" id="GO:0005524">
    <property type="term" value="F:ATP binding"/>
    <property type="evidence" value="ECO:0007669"/>
    <property type="project" value="UniProtKB-KW"/>
</dbReference>
<feature type="domain" description="Helicase C-terminal" evidence="17">
    <location>
        <begin position="452"/>
        <end position="612"/>
    </location>
</feature>
<comment type="function">
    <text evidence="15">Plays a critical role in recombination and DNA repair. Helps process Holliday junction intermediates to mature products by catalyzing branch migration. Has replication fork regression activity, unwinds stalled or blocked replication forks to make a HJ that can be resolved. Has a DNA unwinding activity characteristic of a DNA helicase with 3'-5' polarity.</text>
</comment>
<dbReference type="EC" id="5.6.2.4" evidence="13 15"/>
<evidence type="ECO:0000256" key="6">
    <source>
        <dbReference type="ARBA" id="ARBA00022806"/>
    </source>
</evidence>
<dbReference type="InterPro" id="IPR011545">
    <property type="entry name" value="DEAD/DEAH_box_helicase_dom"/>
</dbReference>
<reference evidence="18 19" key="1">
    <citation type="submission" date="2019-03" db="EMBL/GenBank/DDBJ databases">
        <title>Genomic Encyclopedia of Type Strains, Phase IV (KMG-IV): sequencing the most valuable type-strain genomes for metagenomic binning, comparative biology and taxonomic classification.</title>
        <authorList>
            <person name="Goeker M."/>
        </authorList>
    </citation>
    <scope>NUCLEOTIDE SEQUENCE [LARGE SCALE GENOMIC DNA]</scope>
    <source>
        <strain evidence="18 19">DSM 15969</strain>
    </source>
</reference>
<dbReference type="GO" id="GO:0006281">
    <property type="term" value="P:DNA repair"/>
    <property type="evidence" value="ECO:0007669"/>
    <property type="project" value="UniProtKB-UniRule"/>
</dbReference>
<comment type="similarity">
    <text evidence="1 15">Belongs to the helicase family. RecG subfamily.</text>
</comment>
<keyword evidence="6 15" id="KW-0347">Helicase</keyword>
<keyword evidence="3 15" id="KW-0547">Nucleotide-binding</keyword>
<dbReference type="OrthoDB" id="9804325at2"/>
<dbReference type="CDD" id="cd17992">
    <property type="entry name" value="DEXHc_RecG"/>
    <property type="match status" value="1"/>
</dbReference>
<dbReference type="Pfam" id="PF19833">
    <property type="entry name" value="RecG_dom3_C"/>
    <property type="match status" value="1"/>
</dbReference>
<dbReference type="GO" id="GO:0016887">
    <property type="term" value="F:ATP hydrolysis activity"/>
    <property type="evidence" value="ECO:0007669"/>
    <property type="project" value="RHEA"/>
</dbReference>
<comment type="catalytic activity">
    <reaction evidence="12 15">
        <text>Couples ATP hydrolysis with the unwinding of duplex DNA by translocating in the 3'-5' direction.</text>
        <dbReference type="EC" id="5.6.2.4"/>
    </reaction>
</comment>
<evidence type="ECO:0000256" key="7">
    <source>
        <dbReference type="ARBA" id="ARBA00022840"/>
    </source>
</evidence>
<evidence type="ECO:0000256" key="2">
    <source>
        <dbReference type="ARBA" id="ARBA00017846"/>
    </source>
</evidence>
<dbReference type="GO" id="GO:0043138">
    <property type="term" value="F:3'-5' DNA helicase activity"/>
    <property type="evidence" value="ECO:0007669"/>
    <property type="project" value="UniProtKB-EC"/>
</dbReference>
<dbReference type="Gene3D" id="2.40.50.140">
    <property type="entry name" value="Nucleic acid-binding proteins"/>
    <property type="match status" value="1"/>
</dbReference>
<keyword evidence="7 15" id="KW-0067">ATP-binding</keyword>
<keyword evidence="5 15" id="KW-0378">Hydrolase</keyword>
<feature type="domain" description="Helicase ATP-binding" evidence="16">
    <location>
        <begin position="272"/>
        <end position="433"/>
    </location>
</feature>
<dbReference type="NCBIfam" id="NF008168">
    <property type="entry name" value="PRK10917.2-2"/>
    <property type="match status" value="1"/>
</dbReference>
<dbReference type="Pfam" id="PF17191">
    <property type="entry name" value="RecG_wedge"/>
    <property type="match status" value="1"/>
</dbReference>
<dbReference type="AlphaFoldDB" id="A0A4R1PNC0"/>